<sequence>MFRNQDARPTFWETFTPEERKQSVNAARARHFGDRQFAWNAAGRMLAEFATYVYPEVILPIIQDRSSEVFRGVPKECVYSAGCWMVGDNYERTHPAAMIVCADLKVARNAVQVLEKHSQLRQLGFSVHEYLAR</sequence>
<evidence type="ECO:0000313" key="2">
    <source>
        <dbReference type="Proteomes" id="UP001146351"/>
    </source>
</evidence>
<organism evidence="1 2">
    <name type="scientific">Penicillium capsulatum</name>
    <dbReference type="NCBI Taxonomy" id="69766"/>
    <lineage>
        <taxon>Eukaryota</taxon>
        <taxon>Fungi</taxon>
        <taxon>Dikarya</taxon>
        <taxon>Ascomycota</taxon>
        <taxon>Pezizomycotina</taxon>
        <taxon>Eurotiomycetes</taxon>
        <taxon>Eurotiomycetidae</taxon>
        <taxon>Eurotiales</taxon>
        <taxon>Aspergillaceae</taxon>
        <taxon>Penicillium</taxon>
    </lineage>
</organism>
<gene>
    <name evidence="1" type="ORF">N7492_008361</name>
</gene>
<dbReference type="Proteomes" id="UP001146351">
    <property type="component" value="Unassembled WGS sequence"/>
</dbReference>
<dbReference type="EMBL" id="JAPQKO010000006">
    <property type="protein sequence ID" value="KAJ5155558.1"/>
    <property type="molecule type" value="Genomic_DNA"/>
</dbReference>
<name>A0A9W9HPK2_9EURO</name>
<protein>
    <submittedName>
        <fullName evidence="1">Uncharacterized protein</fullName>
    </submittedName>
</protein>
<reference evidence="1" key="2">
    <citation type="journal article" date="2023" name="IMA Fungus">
        <title>Comparative genomic study of the Penicillium genus elucidates a diverse pangenome and 15 lateral gene transfer events.</title>
        <authorList>
            <person name="Petersen C."/>
            <person name="Sorensen T."/>
            <person name="Nielsen M.R."/>
            <person name="Sondergaard T.E."/>
            <person name="Sorensen J.L."/>
            <person name="Fitzpatrick D.A."/>
            <person name="Frisvad J.C."/>
            <person name="Nielsen K.L."/>
        </authorList>
    </citation>
    <scope>NUCLEOTIDE SEQUENCE</scope>
    <source>
        <strain evidence="1">IBT 21917</strain>
    </source>
</reference>
<keyword evidence="2" id="KW-1185">Reference proteome</keyword>
<comment type="caution">
    <text evidence="1">The sequence shown here is derived from an EMBL/GenBank/DDBJ whole genome shotgun (WGS) entry which is preliminary data.</text>
</comment>
<dbReference type="OrthoDB" id="4335139at2759"/>
<proteinExistence type="predicted"/>
<evidence type="ECO:0000313" key="1">
    <source>
        <dbReference type="EMBL" id="KAJ5155558.1"/>
    </source>
</evidence>
<reference evidence="1" key="1">
    <citation type="submission" date="2022-11" db="EMBL/GenBank/DDBJ databases">
        <authorList>
            <person name="Petersen C."/>
        </authorList>
    </citation>
    <scope>NUCLEOTIDE SEQUENCE</scope>
    <source>
        <strain evidence="1">IBT 21917</strain>
    </source>
</reference>
<dbReference type="AlphaFoldDB" id="A0A9W9HPK2"/>
<accession>A0A9W9HPK2</accession>